<organism evidence="3 4">
    <name type="scientific">Rhizophagus irregularis (strain DAOM 181602 / DAOM 197198 / MUCL 43194)</name>
    <name type="common">Arbuscular mycorrhizal fungus</name>
    <name type="synonym">Glomus intraradices</name>
    <dbReference type="NCBI Taxonomy" id="747089"/>
    <lineage>
        <taxon>Eukaryota</taxon>
        <taxon>Fungi</taxon>
        <taxon>Fungi incertae sedis</taxon>
        <taxon>Mucoromycota</taxon>
        <taxon>Glomeromycotina</taxon>
        <taxon>Glomeromycetes</taxon>
        <taxon>Glomerales</taxon>
        <taxon>Glomeraceae</taxon>
        <taxon>Rhizophagus</taxon>
    </lineage>
</organism>
<keyword evidence="4" id="KW-1185">Reference proteome</keyword>
<dbReference type="VEuPathDB" id="FungiDB:RhiirFUN_012257"/>
<feature type="region of interest" description="Disordered" evidence="2">
    <location>
        <begin position="200"/>
        <end position="221"/>
    </location>
</feature>
<proteinExistence type="predicted"/>
<reference evidence="3 4" key="2">
    <citation type="journal article" date="2018" name="New Phytol.">
        <title>High intraspecific genome diversity in the model arbuscular mycorrhizal symbiont Rhizophagus irregularis.</title>
        <authorList>
            <person name="Chen E.C.H."/>
            <person name="Morin E."/>
            <person name="Beaudet D."/>
            <person name="Noel J."/>
            <person name="Yildirir G."/>
            <person name="Ndikumana S."/>
            <person name="Charron P."/>
            <person name="St-Onge C."/>
            <person name="Giorgi J."/>
            <person name="Kruger M."/>
            <person name="Marton T."/>
            <person name="Ropars J."/>
            <person name="Grigoriev I.V."/>
            <person name="Hainaut M."/>
            <person name="Henrissat B."/>
            <person name="Roux C."/>
            <person name="Martin F."/>
            <person name="Corradi N."/>
        </authorList>
    </citation>
    <scope>NUCLEOTIDE SEQUENCE [LARGE SCALE GENOMIC DNA]</scope>
    <source>
        <strain evidence="3 4">DAOM 197198</strain>
    </source>
</reference>
<evidence type="ECO:0000313" key="4">
    <source>
        <dbReference type="Proteomes" id="UP000018888"/>
    </source>
</evidence>
<feature type="coiled-coil region" evidence="1">
    <location>
        <begin position="5"/>
        <end position="67"/>
    </location>
</feature>
<sequence>MSSELDSLRQRIIELEAENAEVKAKYIKVMDENAEVKAENAKLRCALEEHEARFTRLEQRDKEKTNLISKMDDDIKEIKQSSANASSVENPNNVVRLGKLEKMAKPSNTSDSTFNSNVCKPIRTETKSLEVKVTDDFLDEVLKKRVSDEIRQRNKEKKIQRELTVPSDLSCVTETSLRNHDENESNTKTVNIVHDQEKISLEDSVQKMPERLNEDVSRIQA</sequence>
<name>A0A2P4NWX6_RHIID</name>
<dbReference type="EMBL" id="AUPC02000651">
    <property type="protein sequence ID" value="POG57645.1"/>
    <property type="molecule type" value="Genomic_DNA"/>
</dbReference>
<accession>A0A2P4NWX6</accession>
<protein>
    <submittedName>
        <fullName evidence="3">Uncharacterized protein</fullName>
    </submittedName>
</protein>
<dbReference type="Proteomes" id="UP000018888">
    <property type="component" value="Unassembled WGS sequence"/>
</dbReference>
<keyword evidence="1" id="KW-0175">Coiled coil</keyword>
<gene>
    <name evidence="3" type="ORF">GLOIN_2v1738149</name>
</gene>
<evidence type="ECO:0000256" key="1">
    <source>
        <dbReference type="SAM" id="Coils"/>
    </source>
</evidence>
<reference evidence="3 4" key="1">
    <citation type="journal article" date="2013" name="Proc. Natl. Acad. Sci. U.S.A.">
        <title>Genome of an arbuscular mycorrhizal fungus provides insight into the oldest plant symbiosis.</title>
        <authorList>
            <person name="Tisserant E."/>
            <person name="Malbreil M."/>
            <person name="Kuo A."/>
            <person name="Kohler A."/>
            <person name="Symeonidi A."/>
            <person name="Balestrini R."/>
            <person name="Charron P."/>
            <person name="Duensing N."/>
            <person name="Frei Dit Frey N."/>
            <person name="Gianinazzi-Pearson V."/>
            <person name="Gilbert L.B."/>
            <person name="Handa Y."/>
            <person name="Herr J.R."/>
            <person name="Hijri M."/>
            <person name="Koul R."/>
            <person name="Kawaguchi M."/>
            <person name="Krajinski F."/>
            <person name="Lammers P.J."/>
            <person name="Masclaux F.G."/>
            <person name="Murat C."/>
            <person name="Morin E."/>
            <person name="Ndikumana S."/>
            <person name="Pagni M."/>
            <person name="Petitpierre D."/>
            <person name="Requena N."/>
            <person name="Rosikiewicz P."/>
            <person name="Riley R."/>
            <person name="Saito K."/>
            <person name="San Clemente H."/>
            <person name="Shapiro H."/>
            <person name="van Tuinen D."/>
            <person name="Becard G."/>
            <person name="Bonfante P."/>
            <person name="Paszkowski U."/>
            <person name="Shachar-Hill Y.Y."/>
            <person name="Tuskan G.A."/>
            <person name="Young P.W."/>
            <person name="Sanders I.R."/>
            <person name="Henrissat B."/>
            <person name="Rensing S.A."/>
            <person name="Grigoriev I.V."/>
            <person name="Corradi N."/>
            <person name="Roux C."/>
            <person name="Martin F."/>
        </authorList>
    </citation>
    <scope>NUCLEOTIDE SEQUENCE [LARGE SCALE GENOMIC DNA]</scope>
    <source>
        <strain evidence="3 4">DAOM 197198</strain>
    </source>
</reference>
<dbReference type="AlphaFoldDB" id="A0A2P4NWX6"/>
<evidence type="ECO:0000313" key="3">
    <source>
        <dbReference type="EMBL" id="POG57645.1"/>
    </source>
</evidence>
<comment type="caution">
    <text evidence="3">The sequence shown here is derived from an EMBL/GenBank/DDBJ whole genome shotgun (WGS) entry which is preliminary data.</text>
</comment>
<evidence type="ECO:0000256" key="2">
    <source>
        <dbReference type="SAM" id="MobiDB-lite"/>
    </source>
</evidence>